<evidence type="ECO:0000313" key="2">
    <source>
        <dbReference type="Proteomes" id="UP001281410"/>
    </source>
</evidence>
<reference evidence="1" key="1">
    <citation type="journal article" date="2023" name="Plant J.">
        <title>Genome sequences and population genomics provide insights into the demographic history, inbreeding, and mutation load of two 'living fossil' tree species of Dipteronia.</title>
        <authorList>
            <person name="Feng Y."/>
            <person name="Comes H.P."/>
            <person name="Chen J."/>
            <person name="Zhu S."/>
            <person name="Lu R."/>
            <person name="Zhang X."/>
            <person name="Li P."/>
            <person name="Qiu J."/>
            <person name="Olsen K.M."/>
            <person name="Qiu Y."/>
        </authorList>
    </citation>
    <scope>NUCLEOTIDE SEQUENCE</scope>
    <source>
        <strain evidence="1">NBL</strain>
    </source>
</reference>
<protein>
    <recommendedName>
        <fullName evidence="3">Retrotransposon Copia-like N-terminal domain-containing protein</fullName>
    </recommendedName>
</protein>
<dbReference type="PANTHER" id="PTHR47481:SF22">
    <property type="entry name" value="RETROTRANSPOSON GAG DOMAIN-CONTAINING PROTEIN"/>
    <property type="match status" value="1"/>
</dbReference>
<evidence type="ECO:0000313" key="1">
    <source>
        <dbReference type="EMBL" id="KAK3212256.1"/>
    </source>
</evidence>
<proteinExistence type="predicted"/>
<dbReference type="PANTHER" id="PTHR47481">
    <property type="match status" value="1"/>
</dbReference>
<sequence length="147" mass="15798">MADTTSSSTNTTSPSSTSVTLISSSSSSHDVTSSSNTIIFINITAQAPLKLTATNYRSWKLQFHSLLVGFDLMGFVDGRCPCPPATITTGDTTTPNPAYYIWTRQDQLILYSIIGSISPSITPFIASARTGYDAWTVLGNTYAKPSR</sequence>
<comment type="caution">
    <text evidence="1">The sequence shown here is derived from an EMBL/GenBank/DDBJ whole genome shotgun (WGS) entry which is preliminary data.</text>
</comment>
<dbReference type="AlphaFoldDB" id="A0AAE0E5Z4"/>
<dbReference type="EMBL" id="JANJYJ010000005">
    <property type="protein sequence ID" value="KAK3212256.1"/>
    <property type="molecule type" value="Genomic_DNA"/>
</dbReference>
<organism evidence="1 2">
    <name type="scientific">Dipteronia sinensis</name>
    <dbReference type="NCBI Taxonomy" id="43782"/>
    <lineage>
        <taxon>Eukaryota</taxon>
        <taxon>Viridiplantae</taxon>
        <taxon>Streptophyta</taxon>
        <taxon>Embryophyta</taxon>
        <taxon>Tracheophyta</taxon>
        <taxon>Spermatophyta</taxon>
        <taxon>Magnoliopsida</taxon>
        <taxon>eudicotyledons</taxon>
        <taxon>Gunneridae</taxon>
        <taxon>Pentapetalae</taxon>
        <taxon>rosids</taxon>
        <taxon>malvids</taxon>
        <taxon>Sapindales</taxon>
        <taxon>Sapindaceae</taxon>
        <taxon>Hippocastanoideae</taxon>
        <taxon>Acereae</taxon>
        <taxon>Dipteronia</taxon>
    </lineage>
</organism>
<dbReference type="Proteomes" id="UP001281410">
    <property type="component" value="Unassembled WGS sequence"/>
</dbReference>
<evidence type="ECO:0008006" key="3">
    <source>
        <dbReference type="Google" id="ProtNLM"/>
    </source>
</evidence>
<keyword evidence="2" id="KW-1185">Reference proteome</keyword>
<name>A0AAE0E5Z4_9ROSI</name>
<accession>A0AAE0E5Z4</accession>
<gene>
    <name evidence="1" type="ORF">Dsin_016962</name>
</gene>